<dbReference type="EMBL" id="PYGC01000002">
    <property type="protein sequence ID" value="PSK84567.1"/>
    <property type="molecule type" value="Genomic_DNA"/>
</dbReference>
<proteinExistence type="predicted"/>
<gene>
    <name evidence="1" type="ORF">CLV93_102356</name>
</gene>
<organism evidence="1 2">
    <name type="scientific">Prolixibacter denitrificans</name>
    <dbReference type="NCBI Taxonomy" id="1541063"/>
    <lineage>
        <taxon>Bacteria</taxon>
        <taxon>Pseudomonadati</taxon>
        <taxon>Bacteroidota</taxon>
        <taxon>Bacteroidia</taxon>
        <taxon>Marinilabiliales</taxon>
        <taxon>Prolixibacteraceae</taxon>
        <taxon>Prolixibacter</taxon>
    </lineage>
</organism>
<evidence type="ECO:0000313" key="1">
    <source>
        <dbReference type="EMBL" id="PSK84567.1"/>
    </source>
</evidence>
<comment type="caution">
    <text evidence="1">The sequence shown here is derived from an EMBL/GenBank/DDBJ whole genome shotgun (WGS) entry which is preliminary data.</text>
</comment>
<reference evidence="1 2" key="1">
    <citation type="submission" date="2018-03" db="EMBL/GenBank/DDBJ databases">
        <title>Genomic Encyclopedia of Archaeal and Bacterial Type Strains, Phase II (KMG-II): from individual species to whole genera.</title>
        <authorList>
            <person name="Goeker M."/>
        </authorList>
    </citation>
    <scope>NUCLEOTIDE SEQUENCE [LARGE SCALE GENOMIC DNA]</scope>
    <source>
        <strain evidence="1 2">DSM 27267</strain>
    </source>
</reference>
<dbReference type="Proteomes" id="UP000240621">
    <property type="component" value="Unassembled WGS sequence"/>
</dbReference>
<dbReference type="AlphaFoldDB" id="A0A2P8CHX1"/>
<evidence type="ECO:0000313" key="2">
    <source>
        <dbReference type="Proteomes" id="UP000240621"/>
    </source>
</evidence>
<name>A0A2P8CHX1_9BACT</name>
<protein>
    <submittedName>
        <fullName evidence="1">Uncharacterized protein</fullName>
    </submittedName>
</protein>
<sequence>MGLYIMLLWEGEEKIKTAIPKSTERPFELFYYR</sequence>
<accession>A0A2P8CHX1</accession>